<evidence type="ECO:0000313" key="3">
    <source>
        <dbReference type="EMBL" id="KKM66225.1"/>
    </source>
</evidence>
<evidence type="ECO:0000256" key="1">
    <source>
        <dbReference type="SAM" id="Phobius"/>
    </source>
</evidence>
<feature type="transmembrane region" description="Helical" evidence="1">
    <location>
        <begin position="191"/>
        <end position="209"/>
    </location>
</feature>
<feature type="transmembrane region" description="Helical" evidence="1">
    <location>
        <begin position="38"/>
        <end position="61"/>
    </location>
</feature>
<gene>
    <name evidence="3" type="ORF">LCGC14_1483330</name>
</gene>
<dbReference type="AlphaFoldDB" id="A0A0F9LPC3"/>
<feature type="transmembrane region" description="Helical" evidence="1">
    <location>
        <begin position="110"/>
        <end position="127"/>
    </location>
</feature>
<keyword evidence="1" id="KW-0472">Membrane</keyword>
<keyword evidence="1" id="KW-1133">Transmembrane helix</keyword>
<feature type="transmembrane region" description="Helical" evidence="1">
    <location>
        <begin position="161"/>
        <end position="179"/>
    </location>
</feature>
<organism evidence="3">
    <name type="scientific">marine sediment metagenome</name>
    <dbReference type="NCBI Taxonomy" id="412755"/>
    <lineage>
        <taxon>unclassified sequences</taxon>
        <taxon>metagenomes</taxon>
        <taxon>ecological metagenomes</taxon>
    </lineage>
</organism>
<dbReference type="InterPro" id="IPR046711">
    <property type="entry name" value="DUF6784"/>
</dbReference>
<reference evidence="3" key="1">
    <citation type="journal article" date="2015" name="Nature">
        <title>Complex archaea that bridge the gap between prokaryotes and eukaryotes.</title>
        <authorList>
            <person name="Spang A."/>
            <person name="Saw J.H."/>
            <person name="Jorgensen S.L."/>
            <person name="Zaremba-Niedzwiedzka K."/>
            <person name="Martijn J."/>
            <person name="Lind A.E."/>
            <person name="van Eijk R."/>
            <person name="Schleper C."/>
            <person name="Guy L."/>
            <person name="Ettema T.J."/>
        </authorList>
    </citation>
    <scope>NUCLEOTIDE SEQUENCE</scope>
</reference>
<comment type="caution">
    <text evidence="3">The sequence shown here is derived from an EMBL/GenBank/DDBJ whole genome shotgun (WGS) entry which is preliminary data.</text>
</comment>
<evidence type="ECO:0000259" key="2">
    <source>
        <dbReference type="Pfam" id="PF20580"/>
    </source>
</evidence>
<dbReference type="EMBL" id="LAZR01010575">
    <property type="protein sequence ID" value="KKM66225.1"/>
    <property type="molecule type" value="Genomic_DNA"/>
</dbReference>
<sequence>MQWGFNGQMKSLGPHNMLLEAFKVGHELKVHARDIAKAIGLTLLIVCIVTPMLFVYLMHWYGFENNYTGPLTTWADFMQWSERSASYGIYSTSQVFKDKAGTSFYSTYKAFFHIFYGVAIVGILFYLRREYPRFPFSPIGVVIAAETWSSGKGMPFSADQVWFSFLLVWIAKGLIFRWVGVRSFREKIVPAAIMLLCGMIFGMMVYIFRHIALLQGAIK</sequence>
<proteinExistence type="predicted"/>
<accession>A0A0F9LPC3</accession>
<feature type="domain" description="DUF6784" evidence="2">
    <location>
        <begin position="113"/>
        <end position="208"/>
    </location>
</feature>
<keyword evidence="1" id="KW-0812">Transmembrane</keyword>
<name>A0A0F9LPC3_9ZZZZ</name>
<dbReference type="Pfam" id="PF20580">
    <property type="entry name" value="DUF6784"/>
    <property type="match status" value="1"/>
</dbReference>
<protein>
    <recommendedName>
        <fullName evidence="2">DUF6784 domain-containing protein</fullName>
    </recommendedName>
</protein>